<sequence length="59" mass="6825">MRELRIHQPEIYQLSATSYADTLAQFEAMPNISIDYAVAEEVQNGKYLEEDDIVRFDSV</sequence>
<evidence type="ECO:0000313" key="2">
    <source>
        <dbReference type="Proteomes" id="UP001165492"/>
    </source>
</evidence>
<organism evidence="1 2">
    <name type="scientific">Pelosinus baikalensis</name>
    <dbReference type="NCBI Taxonomy" id="2892015"/>
    <lineage>
        <taxon>Bacteria</taxon>
        <taxon>Bacillati</taxon>
        <taxon>Bacillota</taxon>
        <taxon>Negativicutes</taxon>
        <taxon>Selenomonadales</taxon>
        <taxon>Sporomusaceae</taxon>
        <taxon>Pelosinus</taxon>
    </lineage>
</organism>
<dbReference type="RefSeq" id="WP_229533599.1">
    <property type="nucleotide sequence ID" value="NZ_JAJHJB010000002.1"/>
</dbReference>
<protein>
    <submittedName>
        <fullName evidence="1">Uncharacterized protein</fullName>
    </submittedName>
</protein>
<dbReference type="Proteomes" id="UP001165492">
    <property type="component" value="Unassembled WGS sequence"/>
</dbReference>
<proteinExistence type="predicted"/>
<keyword evidence="2" id="KW-1185">Reference proteome</keyword>
<name>A0ABS8HPA5_9FIRM</name>
<dbReference type="EMBL" id="JAJHJB010000002">
    <property type="protein sequence ID" value="MCC5464078.1"/>
    <property type="molecule type" value="Genomic_DNA"/>
</dbReference>
<reference evidence="1" key="1">
    <citation type="submission" date="2021-11" db="EMBL/GenBank/DDBJ databases">
        <title>Description of a new species Pelosinus isolated from the bottom sediments of Lake Baikal.</title>
        <authorList>
            <person name="Zakharyuk A."/>
        </authorList>
    </citation>
    <scope>NUCLEOTIDE SEQUENCE</scope>
    <source>
        <strain evidence="1">Bkl1</strain>
    </source>
</reference>
<comment type="caution">
    <text evidence="1">The sequence shown here is derived from an EMBL/GenBank/DDBJ whole genome shotgun (WGS) entry which is preliminary data.</text>
</comment>
<accession>A0ABS8HPA5</accession>
<gene>
    <name evidence="1" type="ORF">LMF89_01720</name>
</gene>
<evidence type="ECO:0000313" key="1">
    <source>
        <dbReference type="EMBL" id="MCC5464078.1"/>
    </source>
</evidence>